<dbReference type="AlphaFoldDB" id="A0A9W9KJN9"/>
<evidence type="ECO:0000313" key="1">
    <source>
        <dbReference type="EMBL" id="KAJ5109139.1"/>
    </source>
</evidence>
<dbReference type="OrthoDB" id="2333384at2759"/>
<evidence type="ECO:0000313" key="2">
    <source>
        <dbReference type="Proteomes" id="UP001149165"/>
    </source>
</evidence>
<organism evidence="1 2">
    <name type="scientific">Penicillium angulare</name>
    <dbReference type="NCBI Taxonomy" id="116970"/>
    <lineage>
        <taxon>Eukaryota</taxon>
        <taxon>Fungi</taxon>
        <taxon>Dikarya</taxon>
        <taxon>Ascomycota</taxon>
        <taxon>Pezizomycotina</taxon>
        <taxon>Eurotiomycetes</taxon>
        <taxon>Eurotiomycetidae</taxon>
        <taxon>Eurotiales</taxon>
        <taxon>Aspergillaceae</taxon>
        <taxon>Penicillium</taxon>
    </lineage>
</organism>
<proteinExistence type="predicted"/>
<dbReference type="EMBL" id="JAPQKH010000003">
    <property type="protein sequence ID" value="KAJ5109139.1"/>
    <property type="molecule type" value="Genomic_DNA"/>
</dbReference>
<reference evidence="1" key="2">
    <citation type="journal article" date="2023" name="IMA Fungus">
        <title>Comparative genomic study of the Penicillium genus elucidates a diverse pangenome and 15 lateral gene transfer events.</title>
        <authorList>
            <person name="Petersen C."/>
            <person name="Sorensen T."/>
            <person name="Nielsen M.R."/>
            <person name="Sondergaard T.E."/>
            <person name="Sorensen J.L."/>
            <person name="Fitzpatrick D.A."/>
            <person name="Frisvad J.C."/>
            <person name="Nielsen K.L."/>
        </authorList>
    </citation>
    <scope>NUCLEOTIDE SEQUENCE</scope>
    <source>
        <strain evidence="1">IBT 30069</strain>
    </source>
</reference>
<gene>
    <name evidence="1" type="ORF">N7456_005814</name>
</gene>
<reference evidence="1" key="1">
    <citation type="submission" date="2022-11" db="EMBL/GenBank/DDBJ databases">
        <authorList>
            <person name="Petersen C."/>
        </authorList>
    </citation>
    <scope>NUCLEOTIDE SEQUENCE</scope>
    <source>
        <strain evidence="1">IBT 30069</strain>
    </source>
</reference>
<protein>
    <recommendedName>
        <fullName evidence="3">Arrestin-like N-terminal domain-containing protein</fullName>
    </recommendedName>
</protein>
<accession>A0A9W9KJN9</accession>
<name>A0A9W9KJN9_9EURO</name>
<evidence type="ECO:0008006" key="3">
    <source>
        <dbReference type="Google" id="ProtNLM"/>
    </source>
</evidence>
<comment type="caution">
    <text evidence="1">The sequence shown here is derived from an EMBL/GenBank/DDBJ whole genome shotgun (WGS) entry which is preliminary data.</text>
</comment>
<dbReference type="Proteomes" id="UP001149165">
    <property type="component" value="Unassembled WGS sequence"/>
</dbReference>
<sequence>MVANSGSDLKFDIAAPPGWSYDAGDTIIGNLMRYTPISTTQATVELALVGRTEAKVNYVFITKKEIDDGPFESSHYTLLRGKPQLVFCGPVQHSENSKDPLSFPFSVQIPHEPERSAREGRLQATSFLPLEGDHPSHHVMPGTFKSPKTGGLTAGSLPSSLECKVEYFLEATLEYQSEGRQICRARYPIAIRHPARDDSNRLACKTITAQCSVRSHLLLPGAQTKRLSFKQKSARIFGASSIPCCHFQLNMTVPLAIKIGDSQPFQVTLGMTPLREHTSPIIQDVAQKVRINWVKLSLKCITNVPVNGEDQGGLGEQNVSHMLNLEGAFWDLEYPLVTASLSILEICFNSVFIQVV</sequence>
<keyword evidence="2" id="KW-1185">Reference proteome</keyword>